<evidence type="ECO:0000256" key="2">
    <source>
        <dbReference type="ARBA" id="ARBA00004434"/>
    </source>
</evidence>
<evidence type="ECO:0000256" key="8">
    <source>
        <dbReference type="ARBA" id="ARBA00022792"/>
    </source>
</evidence>
<name>A0A8H6AH04_9HELO</name>
<keyword evidence="17" id="KW-0830">Ubiquinone</keyword>
<evidence type="ECO:0000256" key="5">
    <source>
        <dbReference type="ARBA" id="ARBA00022448"/>
    </source>
</evidence>
<comment type="caution">
    <text evidence="17">The sequence shown here is derived from an EMBL/GenBank/DDBJ whole genome shotgun (WGS) entry which is preliminary data.</text>
</comment>
<evidence type="ECO:0000313" key="17">
    <source>
        <dbReference type="EMBL" id="KAF5867652.1"/>
    </source>
</evidence>
<dbReference type="EMBL" id="JABFCT010000028">
    <property type="protein sequence ID" value="KAF5867652.1"/>
    <property type="molecule type" value="Genomic_DNA"/>
</dbReference>
<keyword evidence="12" id="KW-0496">Mitochondrion</keyword>
<keyword evidence="11" id="KW-1133">Transmembrane helix</keyword>
<proteinExistence type="inferred from homology"/>
<accession>A0A8H6AH04</accession>
<evidence type="ECO:0000256" key="3">
    <source>
        <dbReference type="ARBA" id="ARBA00008915"/>
    </source>
</evidence>
<keyword evidence="18" id="KW-1185">Reference proteome</keyword>
<keyword evidence="13" id="KW-0472">Membrane</keyword>
<keyword evidence="9" id="KW-0809">Transit peptide</keyword>
<dbReference type="GeneID" id="59264650"/>
<dbReference type="RefSeq" id="XP_037186601.1">
    <property type="nucleotide sequence ID" value="XM_037340958.1"/>
</dbReference>
<evidence type="ECO:0000256" key="16">
    <source>
        <dbReference type="ARBA" id="ARBA00046528"/>
    </source>
</evidence>
<evidence type="ECO:0000256" key="1">
    <source>
        <dbReference type="ARBA" id="ARBA00003195"/>
    </source>
</evidence>
<evidence type="ECO:0000256" key="11">
    <source>
        <dbReference type="ARBA" id="ARBA00022989"/>
    </source>
</evidence>
<evidence type="ECO:0000256" key="10">
    <source>
        <dbReference type="ARBA" id="ARBA00022982"/>
    </source>
</evidence>
<evidence type="ECO:0000256" key="4">
    <source>
        <dbReference type="ARBA" id="ARBA00018632"/>
    </source>
</evidence>
<comment type="subunit">
    <text evidence="16">Complex I is composed of 45 different subunits. Interacts with BCAP31.</text>
</comment>
<evidence type="ECO:0000313" key="18">
    <source>
        <dbReference type="Proteomes" id="UP000531561"/>
    </source>
</evidence>
<evidence type="ECO:0000256" key="13">
    <source>
        <dbReference type="ARBA" id="ARBA00023136"/>
    </source>
</evidence>
<organism evidence="17 18">
    <name type="scientific">Botrytis fragariae</name>
    <dbReference type="NCBI Taxonomy" id="1964551"/>
    <lineage>
        <taxon>Eukaryota</taxon>
        <taxon>Fungi</taxon>
        <taxon>Dikarya</taxon>
        <taxon>Ascomycota</taxon>
        <taxon>Pezizomycotina</taxon>
        <taxon>Leotiomycetes</taxon>
        <taxon>Helotiales</taxon>
        <taxon>Sclerotiniaceae</taxon>
        <taxon>Botrytis</taxon>
    </lineage>
</organism>
<keyword evidence="5" id="KW-0813">Transport</keyword>
<evidence type="ECO:0000256" key="7">
    <source>
        <dbReference type="ARBA" id="ARBA00022692"/>
    </source>
</evidence>
<dbReference type="PANTHER" id="PTHR40637">
    <property type="entry name" value="ESSS SUBUNIT OF NADH:UBIQUINONE OXIDOREDUCTASE (COMPLEX I) PROTEIN"/>
    <property type="match status" value="1"/>
</dbReference>
<evidence type="ECO:0000256" key="14">
    <source>
        <dbReference type="ARBA" id="ARBA00030753"/>
    </source>
</evidence>
<evidence type="ECO:0000256" key="15">
    <source>
        <dbReference type="ARBA" id="ARBA00031387"/>
    </source>
</evidence>
<protein>
    <recommendedName>
        <fullName evidence="4">NADH dehydrogenase [ubiquinone] 1 beta subcomplex subunit 11, mitochondrial</fullName>
    </recommendedName>
    <alternativeName>
        <fullName evidence="15">Complex I-ESSS</fullName>
    </alternativeName>
    <alternativeName>
        <fullName evidence="14">NADH-ubiquinone oxidoreductase ESSS subunit</fullName>
    </alternativeName>
</protein>
<dbReference type="AlphaFoldDB" id="A0A8H6AH04"/>
<comment type="subcellular location">
    <subcellularLocation>
        <location evidence="2">Mitochondrion inner membrane</location>
        <topology evidence="2">Single-pass membrane protein</topology>
    </subcellularLocation>
</comment>
<keyword evidence="10" id="KW-0249">Electron transport</keyword>
<dbReference type="OrthoDB" id="2147978at2759"/>
<evidence type="ECO:0000256" key="9">
    <source>
        <dbReference type="ARBA" id="ARBA00022946"/>
    </source>
</evidence>
<dbReference type="Pfam" id="PF10183">
    <property type="entry name" value="ESSS"/>
    <property type="match status" value="1"/>
</dbReference>
<keyword evidence="7" id="KW-0812">Transmembrane</keyword>
<gene>
    <name evidence="17" type="ORF">Bfra_010627</name>
</gene>
<dbReference type="PANTHER" id="PTHR40637:SF1">
    <property type="entry name" value="ESSS SUBUNIT OF NADH:UBIQUINONE OXIDOREDUCTASE (COMPLEX I) PROTEIN"/>
    <property type="match status" value="1"/>
</dbReference>
<evidence type="ECO:0000256" key="6">
    <source>
        <dbReference type="ARBA" id="ARBA00022660"/>
    </source>
</evidence>
<comment type="function">
    <text evidence="1">Accessory subunit of the mitochondrial membrane respiratory chain NADH dehydrogenase (Complex I), that is believed not to be involved in catalysis. Complex I functions in the transfer of electrons from NADH to the respiratory chain. The immediate electron acceptor for the enzyme is believed to be ubiquinone.</text>
</comment>
<dbReference type="Proteomes" id="UP000531561">
    <property type="component" value="Unassembled WGS sequence"/>
</dbReference>
<sequence length="242" mass="27463">MSAPNEIVWLGKLFLFRLNNKVVDTYESCKKKILDKVNNKKVKKVEVVEEVEVQQPTRIIHLWLNFGRDFKQPAERKISVLAKYYRPSLTTSSSPPSHQQLHQHSLFFSQIVTSQSVFPIIASLSKMSFTRAIPRATSTIVRTQSAVLNQARNLSITAARKSADHGDHYEPPSGWLFGVKPGEKAEKEGWENLWVYGFFGTCAFGIVGYAVKPDTSIQTWALEEARRRLEAEGILKEPEDKS</sequence>
<dbReference type="InterPro" id="IPR019329">
    <property type="entry name" value="NADH_UbQ_OxRdtase_ESSS_su"/>
</dbReference>
<evidence type="ECO:0000256" key="12">
    <source>
        <dbReference type="ARBA" id="ARBA00023128"/>
    </source>
</evidence>
<comment type="similarity">
    <text evidence="3">Belongs to the complex I NDUFB11 subunit family.</text>
</comment>
<keyword evidence="6" id="KW-0679">Respiratory chain</keyword>
<keyword evidence="8" id="KW-0999">Mitochondrion inner membrane</keyword>
<dbReference type="GO" id="GO:0005743">
    <property type="term" value="C:mitochondrial inner membrane"/>
    <property type="evidence" value="ECO:0007669"/>
    <property type="project" value="UniProtKB-SubCell"/>
</dbReference>
<reference evidence="17 18" key="1">
    <citation type="journal article" date="2020" name="Phytopathology">
        <title>A high-quality genome resource of Botrytis fragariae, a new and rapidly spreading fungal pathogen causing strawberry gray mold in the U.S.A.</title>
        <authorList>
            <person name="Wu Y."/>
            <person name="Saski C.A."/>
            <person name="Schnabel G."/>
            <person name="Xiao S."/>
            <person name="Hu M."/>
        </authorList>
    </citation>
    <scope>NUCLEOTIDE SEQUENCE [LARGE SCALE GENOMIC DNA]</scope>
    <source>
        <strain evidence="17 18">BVB16</strain>
    </source>
</reference>